<sequence>MTTLQQPLPTSTGKSLGNFHLDRFVPLNEINTELRLLTHQPTGAQVLHLYNDDPENLFCLSFRTLPTTSNGVPHILEHTVLCGSKKYPIRDPFFSMTRRSLNTFMNALTGSDFTCYPAASQVGKDFYNLLEVYLDAVFAPQLTRISFLQEGHRVEFTQANDPSSPLMFKGIVFNEMKGVMASPESRLWYATMAGVFPDITYGIVSGGDPKEIPNLTHDELIDFHKTFYHPSRCIFFFYGNMPLTDHLSFIEQHALQGVTKKPPLPSIPKQPRLGAPTRTRKPYPLYLSEGEDGRDKAFISLSWLTCHILDQEELLALLVLSTVLMDHDASPLKRALLESGLCQQADAVIDEELSEIPFVLVLKGCNEDDASRLENIVFTTLKKLAAEGVPNELVDAALHQLEFHRTEIARGRYPYGLSLFMRSALLQQHGGDAENGLLIHSLFHQLREDCKDKNFLPSLLQKHFINNKHFVRTLLYPDTALAEEEQEREKEKLQKVKSALSSEEKQAIVDQETELKRWYAAQGNEEIDLLPNMALEDIPEESRDYPLDKESCAPLTLFFHNCFTNKIVYCALAFDLPALSMEQLPYVRLFSYLLDEVGCGGRNYIDNLKYIQKHIGGVSAHLEINDQLSSNDFSPFLTIQGKALSHKADKLCSLLVDMTTSLDLSNVERIREVLVQHYSDLQQSLQTNALSYATHLATSSLSTSAMVANQWYGIEYYTFIRDIVEHFDTKKEGLITSLSALNKSLLTCESPHLIVTCDAEDYKQMSKENFFGLTNLPHTKKPSWKPLPPPSSIPSQGRVISSEVSFTAQAFPSLPYTHPDAPLLSLAARIFCNETLHTRIREQGGAYGSGAVNRPLSNDFYFYAFRDPNICSSLQAFQDAVNELIEKGVTAKQLKEAKLEVIQKLDTPISPGSRGMTAYCWMRDGRSKALRQQFRSKLLQATAEEVSTAVKKHIAPKMDAATSVAFAGKKLLERENIALCGKTRHELAIKNI</sequence>
<dbReference type="InterPro" id="IPR013578">
    <property type="entry name" value="Peptidase_M16C_assoc"/>
</dbReference>
<dbReference type="InterPro" id="IPR011765">
    <property type="entry name" value="Pept_M16_N"/>
</dbReference>
<dbReference type="PANTHER" id="PTHR43016">
    <property type="entry name" value="PRESEQUENCE PROTEASE"/>
    <property type="match status" value="1"/>
</dbReference>
<reference evidence="3 4" key="1">
    <citation type="submission" date="2021-02" db="EMBL/GenBank/DDBJ databases">
        <title>Activity-based single-cell genomes from oceanic crustal fluid captures similar information to metagenomic and metatranscriptomic surveys with orders of magnitude less sampling.</title>
        <authorList>
            <person name="D'Angelo T.S."/>
            <person name="Orcutt B.N."/>
        </authorList>
    </citation>
    <scope>NUCLEOTIDE SEQUENCE [LARGE SCALE GENOMIC DNA]</scope>
    <source>
        <strain evidence="3">AH-315-G07</strain>
    </source>
</reference>
<name>A0ABS3ASC6_9BACT</name>
<dbReference type="Pfam" id="PF00675">
    <property type="entry name" value="Peptidase_M16"/>
    <property type="match status" value="1"/>
</dbReference>
<feature type="domain" description="Peptidase M16C associated" evidence="2">
    <location>
        <begin position="475"/>
        <end position="723"/>
    </location>
</feature>
<dbReference type="Gene3D" id="3.30.830.10">
    <property type="entry name" value="Metalloenzyme, LuxS/M16 peptidase-like"/>
    <property type="match status" value="4"/>
</dbReference>
<evidence type="ECO:0000313" key="3">
    <source>
        <dbReference type="EMBL" id="MBN4067231.1"/>
    </source>
</evidence>
<dbReference type="Pfam" id="PF08367">
    <property type="entry name" value="M16C_assoc"/>
    <property type="match status" value="1"/>
</dbReference>
<dbReference type="SUPFAM" id="SSF63411">
    <property type="entry name" value="LuxS/MPP-like metallohydrolase"/>
    <property type="match status" value="4"/>
</dbReference>
<dbReference type="PANTHER" id="PTHR43016:SF13">
    <property type="entry name" value="PRESEQUENCE PROTEASE, MITOCHONDRIAL"/>
    <property type="match status" value="1"/>
</dbReference>
<proteinExistence type="predicted"/>
<keyword evidence="1" id="KW-0175">Coiled coil</keyword>
<evidence type="ECO:0000313" key="4">
    <source>
        <dbReference type="Proteomes" id="UP000722121"/>
    </source>
</evidence>
<dbReference type="SMART" id="SM01264">
    <property type="entry name" value="M16C_associated"/>
    <property type="match status" value="1"/>
</dbReference>
<protein>
    <submittedName>
        <fullName evidence="3">Insulinase family protein</fullName>
    </submittedName>
</protein>
<evidence type="ECO:0000259" key="2">
    <source>
        <dbReference type="SMART" id="SM01264"/>
    </source>
</evidence>
<evidence type="ECO:0000256" key="1">
    <source>
        <dbReference type="SAM" id="Coils"/>
    </source>
</evidence>
<dbReference type="Pfam" id="PF05193">
    <property type="entry name" value="Peptidase_M16_C"/>
    <property type="match status" value="2"/>
</dbReference>
<organism evidence="3 4">
    <name type="scientific">Simkania negevensis</name>
    <dbReference type="NCBI Taxonomy" id="83561"/>
    <lineage>
        <taxon>Bacteria</taxon>
        <taxon>Pseudomonadati</taxon>
        <taxon>Chlamydiota</taxon>
        <taxon>Chlamydiia</taxon>
        <taxon>Parachlamydiales</taxon>
        <taxon>Simkaniaceae</taxon>
        <taxon>Simkania</taxon>
    </lineage>
</organism>
<dbReference type="InterPro" id="IPR011249">
    <property type="entry name" value="Metalloenz_LuxS/M16"/>
</dbReference>
<gene>
    <name evidence="3" type="ORF">JYU14_04020</name>
</gene>
<feature type="coiled-coil region" evidence="1">
    <location>
        <begin position="479"/>
        <end position="506"/>
    </location>
</feature>
<dbReference type="InterPro" id="IPR007863">
    <property type="entry name" value="Peptidase_M16_C"/>
</dbReference>
<accession>A0ABS3ASC6</accession>
<comment type="caution">
    <text evidence="3">The sequence shown here is derived from an EMBL/GenBank/DDBJ whole genome shotgun (WGS) entry which is preliminary data.</text>
</comment>
<dbReference type="Proteomes" id="UP000722121">
    <property type="component" value="Unassembled WGS sequence"/>
</dbReference>
<dbReference type="EMBL" id="JAFITR010000089">
    <property type="protein sequence ID" value="MBN4067231.1"/>
    <property type="molecule type" value="Genomic_DNA"/>
</dbReference>
<keyword evidence="4" id="KW-1185">Reference proteome</keyword>